<dbReference type="EMBL" id="CP136894">
    <property type="protein sequence ID" value="WOL08873.1"/>
    <property type="molecule type" value="Genomic_DNA"/>
</dbReference>
<dbReference type="Pfam" id="PF01501">
    <property type="entry name" value="Glyco_transf_8"/>
    <property type="match status" value="1"/>
</dbReference>
<keyword evidence="6" id="KW-0732">Signal</keyword>
<dbReference type="InterPro" id="IPR029044">
    <property type="entry name" value="Nucleotide-diphossugar_trans"/>
</dbReference>
<keyword evidence="8" id="KW-1185">Reference proteome</keyword>
<name>A0AAQ3KKV8_9LILI</name>
<evidence type="ECO:0000256" key="5">
    <source>
        <dbReference type="RuleBase" id="RU362027"/>
    </source>
</evidence>
<sequence length="244" mass="27421">MLWVVRLSGLCSLAMVIMVLSPSFQSFPPAEAIRSSHFLRLHSAGDYDLHFAVASSDSAGLGFRQAPFFHNAAECEPPSSNGTSVCNPSLVHIAITLDEEYLRDSIAVVHSVLTHARCPESIFFHFLVSEPGLEPVMRSTFPGLRFKTYYFDPERVRGLISTSVRQALEQPLNYAWNYLAEILEQCMSRNLDPSIKTKGTKFFSRKQQEYIQHNLSFAQGVQADKERATELQTRVVFTVAKEEG</sequence>
<evidence type="ECO:0000256" key="4">
    <source>
        <dbReference type="ARBA" id="ARBA00022679"/>
    </source>
</evidence>
<feature type="signal peptide" evidence="6">
    <location>
        <begin position="1"/>
        <end position="32"/>
    </location>
</feature>
<dbReference type="AlphaFoldDB" id="A0AAQ3KKV8"/>
<comment type="pathway">
    <text evidence="1">Glycan metabolism; pectin biosynthesis.</text>
</comment>
<dbReference type="EC" id="2.4.1.-" evidence="5"/>
<gene>
    <name evidence="7" type="ORF">Cni_G17626</name>
</gene>
<dbReference type="InterPro" id="IPR050748">
    <property type="entry name" value="Glycosyltrans_8_dom-fam"/>
</dbReference>
<dbReference type="GO" id="GO:0016757">
    <property type="term" value="F:glycosyltransferase activity"/>
    <property type="evidence" value="ECO:0007669"/>
    <property type="project" value="UniProtKB-KW"/>
</dbReference>
<organism evidence="7 8">
    <name type="scientific">Canna indica</name>
    <name type="common">Indian-shot</name>
    <dbReference type="NCBI Taxonomy" id="4628"/>
    <lineage>
        <taxon>Eukaryota</taxon>
        <taxon>Viridiplantae</taxon>
        <taxon>Streptophyta</taxon>
        <taxon>Embryophyta</taxon>
        <taxon>Tracheophyta</taxon>
        <taxon>Spermatophyta</taxon>
        <taxon>Magnoliopsida</taxon>
        <taxon>Liliopsida</taxon>
        <taxon>Zingiberales</taxon>
        <taxon>Cannaceae</taxon>
        <taxon>Canna</taxon>
    </lineage>
</organism>
<dbReference type="PANTHER" id="PTHR13778">
    <property type="entry name" value="GLYCOSYLTRANSFERASE 8 DOMAIN-CONTAINING PROTEIN"/>
    <property type="match status" value="1"/>
</dbReference>
<evidence type="ECO:0000256" key="3">
    <source>
        <dbReference type="ARBA" id="ARBA00022676"/>
    </source>
</evidence>
<evidence type="ECO:0000256" key="6">
    <source>
        <dbReference type="SAM" id="SignalP"/>
    </source>
</evidence>
<dbReference type="Proteomes" id="UP001327560">
    <property type="component" value="Chromosome 5"/>
</dbReference>
<evidence type="ECO:0000313" key="7">
    <source>
        <dbReference type="EMBL" id="WOL08873.1"/>
    </source>
</evidence>
<proteinExistence type="inferred from homology"/>
<evidence type="ECO:0000256" key="1">
    <source>
        <dbReference type="ARBA" id="ARBA00004877"/>
    </source>
</evidence>
<keyword evidence="3" id="KW-0328">Glycosyltransferase</keyword>
<keyword evidence="4" id="KW-0808">Transferase</keyword>
<dbReference type="SUPFAM" id="SSF53448">
    <property type="entry name" value="Nucleotide-diphospho-sugar transferases"/>
    <property type="match status" value="1"/>
</dbReference>
<dbReference type="PANTHER" id="PTHR13778:SF48">
    <property type="entry name" value="GALACTURONOSYLTRANSFERASE-LIKE 7-RELATED"/>
    <property type="match status" value="1"/>
</dbReference>
<comment type="similarity">
    <text evidence="2 5">Belongs to the glycosyltransferase 8 family.</text>
</comment>
<dbReference type="InterPro" id="IPR002495">
    <property type="entry name" value="Glyco_trans_8"/>
</dbReference>
<dbReference type="GO" id="GO:0005794">
    <property type="term" value="C:Golgi apparatus"/>
    <property type="evidence" value="ECO:0007669"/>
    <property type="project" value="TreeGrafter"/>
</dbReference>
<accession>A0AAQ3KKV8</accession>
<feature type="chain" id="PRO_5042899067" description="Hexosyltransferase" evidence="6">
    <location>
        <begin position="33"/>
        <end position="244"/>
    </location>
</feature>
<evidence type="ECO:0000313" key="8">
    <source>
        <dbReference type="Proteomes" id="UP001327560"/>
    </source>
</evidence>
<evidence type="ECO:0000256" key="2">
    <source>
        <dbReference type="ARBA" id="ARBA00006351"/>
    </source>
</evidence>
<reference evidence="7 8" key="1">
    <citation type="submission" date="2023-10" db="EMBL/GenBank/DDBJ databases">
        <title>Chromosome-scale genome assembly provides insights into flower coloration mechanisms of Canna indica.</title>
        <authorList>
            <person name="Li C."/>
        </authorList>
    </citation>
    <scope>NUCLEOTIDE SEQUENCE [LARGE SCALE GENOMIC DNA]</scope>
    <source>
        <tissue evidence="7">Flower</tissue>
    </source>
</reference>
<protein>
    <recommendedName>
        <fullName evidence="5">Hexosyltransferase</fullName>
        <ecNumber evidence="5">2.4.1.-</ecNumber>
    </recommendedName>
</protein>